<comment type="caution">
    <text evidence="8">The sequence shown here is derived from an EMBL/GenBank/DDBJ whole genome shotgun (WGS) entry which is preliminary data.</text>
</comment>
<dbReference type="GO" id="GO:0061630">
    <property type="term" value="F:ubiquitin protein ligase activity"/>
    <property type="evidence" value="ECO:0007669"/>
    <property type="project" value="TreeGrafter"/>
</dbReference>
<keyword evidence="3" id="KW-0862">Zinc</keyword>
<dbReference type="SUPFAM" id="SSF161219">
    <property type="entry name" value="CHY zinc finger-like"/>
    <property type="match status" value="1"/>
</dbReference>
<proteinExistence type="predicted"/>
<dbReference type="GO" id="GO:0016567">
    <property type="term" value="P:protein ubiquitination"/>
    <property type="evidence" value="ECO:0007669"/>
    <property type="project" value="TreeGrafter"/>
</dbReference>
<dbReference type="Gene3D" id="3.30.40.10">
    <property type="entry name" value="Zinc/RING finger domain, C3HC4 (zinc finger)"/>
    <property type="match status" value="1"/>
</dbReference>
<evidence type="ECO:0000256" key="1">
    <source>
        <dbReference type="ARBA" id="ARBA00022723"/>
    </source>
</evidence>
<feature type="domain" description="CTCHY-type" evidence="7">
    <location>
        <begin position="136"/>
        <end position="200"/>
    </location>
</feature>
<dbReference type="InterPro" id="IPR008913">
    <property type="entry name" value="Znf_CHY"/>
</dbReference>
<dbReference type="PANTHER" id="PTHR21319">
    <property type="entry name" value="RING FINGER AND CHY ZINC FINGER DOMAIN-CONTAINING PROTEIN 1"/>
    <property type="match status" value="1"/>
</dbReference>
<dbReference type="Proteomes" id="UP000224567">
    <property type="component" value="Unassembled WGS sequence"/>
</dbReference>
<sequence length="345" mass="39493">MGDVVIEHSGTPRCEALNLQNFTTSENDADLVQSFHGGYLPEDGTCVEKSTSTEALDRGYLEYGCSHYRRRCRIRAPCCNEIFDCRHCHNEAKNNISVDQKLRHEIPRHKVERVICALCDTEQEVRQVCINCGVCMGRYFCETCKLFDDDISKRQYHCNGCGICRIGGAENFFHCSKCRCCYSVLLKNGHPCVEGAMHHDCPVCFEYLFESVNDVTVLPCGHTIHKNCLKEMQEHYQCGRNLTWRLPQHRCPNPIKTRRFGSFVMIVELPQKCNFTLWPRSVHVADLTTPAKQEADRGIKYQKSVWLLCENDPTAEVGGVVIQSGKTLSFLKLSLQKKHWKEKGF</sequence>
<dbReference type="Pfam" id="PF13639">
    <property type="entry name" value="zf-RING_2"/>
    <property type="match status" value="1"/>
</dbReference>
<feature type="domain" description="RING-type" evidence="5">
    <location>
        <begin position="201"/>
        <end position="238"/>
    </location>
</feature>
<evidence type="ECO:0000256" key="2">
    <source>
        <dbReference type="ARBA" id="ARBA00022771"/>
    </source>
</evidence>
<dbReference type="Pfam" id="PF05495">
    <property type="entry name" value="zf-CHY"/>
    <property type="match status" value="1"/>
</dbReference>
<evidence type="ECO:0008006" key="10">
    <source>
        <dbReference type="Google" id="ProtNLM"/>
    </source>
</evidence>
<dbReference type="InterPro" id="IPR037274">
    <property type="entry name" value="Znf_CHY_sf"/>
</dbReference>
<dbReference type="OrthoDB" id="411372at2759"/>
<evidence type="ECO:0000313" key="9">
    <source>
        <dbReference type="Proteomes" id="UP000224567"/>
    </source>
</evidence>
<dbReference type="PROSITE" id="PS51270">
    <property type="entry name" value="ZF_CTCHY"/>
    <property type="match status" value="1"/>
</dbReference>
<dbReference type="AlphaFoldDB" id="A0A2G2XPV6"/>
<name>A0A2G2XPV6_CAPBA</name>
<dbReference type="STRING" id="33114.A0A2G2XPV6"/>
<keyword evidence="1" id="KW-0479">Metal-binding</keyword>
<dbReference type="SMART" id="SM00184">
    <property type="entry name" value="RING"/>
    <property type="match status" value="1"/>
</dbReference>
<dbReference type="InterPro" id="IPR017921">
    <property type="entry name" value="Znf_CTCHY"/>
</dbReference>
<evidence type="ECO:0000256" key="4">
    <source>
        <dbReference type="PROSITE-ProRule" id="PRU00601"/>
    </source>
</evidence>
<dbReference type="InterPro" id="IPR001841">
    <property type="entry name" value="Znf_RING"/>
</dbReference>
<protein>
    <recommendedName>
        <fullName evidence="10">RING finger and CHY zinc finger domain-containing protein 1</fullName>
    </recommendedName>
</protein>
<dbReference type="PROSITE" id="PS51266">
    <property type="entry name" value="ZF_CHY"/>
    <property type="match status" value="1"/>
</dbReference>
<dbReference type="GO" id="GO:0005634">
    <property type="term" value="C:nucleus"/>
    <property type="evidence" value="ECO:0007669"/>
    <property type="project" value="TreeGrafter"/>
</dbReference>
<organism evidence="8 9">
    <name type="scientific">Capsicum baccatum</name>
    <name type="common">Peruvian pepper</name>
    <dbReference type="NCBI Taxonomy" id="33114"/>
    <lineage>
        <taxon>Eukaryota</taxon>
        <taxon>Viridiplantae</taxon>
        <taxon>Streptophyta</taxon>
        <taxon>Embryophyta</taxon>
        <taxon>Tracheophyta</taxon>
        <taxon>Spermatophyta</taxon>
        <taxon>Magnoliopsida</taxon>
        <taxon>eudicotyledons</taxon>
        <taxon>Gunneridae</taxon>
        <taxon>Pentapetalae</taxon>
        <taxon>asterids</taxon>
        <taxon>lamiids</taxon>
        <taxon>Solanales</taxon>
        <taxon>Solanaceae</taxon>
        <taxon>Solanoideae</taxon>
        <taxon>Capsiceae</taxon>
        <taxon>Capsicum</taxon>
    </lineage>
</organism>
<keyword evidence="9" id="KW-1185">Reference proteome</keyword>
<evidence type="ECO:0000259" key="5">
    <source>
        <dbReference type="PROSITE" id="PS50089"/>
    </source>
</evidence>
<evidence type="ECO:0000256" key="3">
    <source>
        <dbReference type="ARBA" id="ARBA00022833"/>
    </source>
</evidence>
<dbReference type="InterPro" id="IPR037275">
    <property type="entry name" value="Znf_CTCHY_sf"/>
</dbReference>
<dbReference type="PANTHER" id="PTHR21319:SF53">
    <property type="entry name" value="RING FINGER AND CHY ZINC FINGER DOMAIN-CONTAINING PROTEIN 1"/>
    <property type="match status" value="1"/>
</dbReference>
<dbReference type="GO" id="GO:0008270">
    <property type="term" value="F:zinc ion binding"/>
    <property type="evidence" value="ECO:0007669"/>
    <property type="project" value="UniProtKB-KW"/>
</dbReference>
<reference evidence="9" key="2">
    <citation type="journal article" date="2017" name="J. Anim. Genet.">
        <title>Multiple reference genome sequences of hot pepper reveal the massive evolution of plant disease resistance genes by retroduplication.</title>
        <authorList>
            <person name="Kim S."/>
            <person name="Park J."/>
            <person name="Yeom S.-I."/>
            <person name="Kim Y.-M."/>
            <person name="Seo E."/>
            <person name="Kim K.-T."/>
            <person name="Kim M.-S."/>
            <person name="Lee J.M."/>
            <person name="Cheong K."/>
            <person name="Shin H.-S."/>
            <person name="Kim S.-B."/>
            <person name="Han K."/>
            <person name="Lee J."/>
            <person name="Park M."/>
            <person name="Lee H.-A."/>
            <person name="Lee H.-Y."/>
            <person name="Lee Y."/>
            <person name="Oh S."/>
            <person name="Lee J.H."/>
            <person name="Choi E."/>
            <person name="Choi E."/>
            <person name="Lee S.E."/>
            <person name="Jeon J."/>
            <person name="Kim H."/>
            <person name="Choi G."/>
            <person name="Song H."/>
            <person name="Lee J."/>
            <person name="Lee S.-C."/>
            <person name="Kwon J.-K."/>
            <person name="Lee H.-Y."/>
            <person name="Koo N."/>
            <person name="Hong Y."/>
            <person name="Kim R.W."/>
            <person name="Kang W.-H."/>
            <person name="Huh J.H."/>
            <person name="Kang B.-C."/>
            <person name="Yang T.-J."/>
            <person name="Lee Y.-H."/>
            <person name="Bennetzen J.L."/>
            <person name="Choi D."/>
        </authorList>
    </citation>
    <scope>NUCLEOTIDE SEQUENCE [LARGE SCALE GENOMIC DNA]</scope>
    <source>
        <strain evidence="9">cv. PBC81</strain>
    </source>
</reference>
<dbReference type="EMBL" id="MLFT02000001">
    <property type="protein sequence ID" value="PHT59524.1"/>
    <property type="molecule type" value="Genomic_DNA"/>
</dbReference>
<keyword evidence="2 4" id="KW-0863">Zinc-finger</keyword>
<dbReference type="InterPro" id="IPR013083">
    <property type="entry name" value="Znf_RING/FYVE/PHD"/>
</dbReference>
<dbReference type="SUPFAM" id="SSF57850">
    <property type="entry name" value="RING/U-box"/>
    <property type="match status" value="1"/>
</dbReference>
<feature type="domain" description="CHY-type" evidence="6">
    <location>
        <begin position="58"/>
        <end position="134"/>
    </location>
</feature>
<dbReference type="PROSITE" id="PS50089">
    <property type="entry name" value="ZF_RING_2"/>
    <property type="match status" value="1"/>
</dbReference>
<accession>A0A2G2XPV6</accession>
<reference evidence="8 9" key="1">
    <citation type="journal article" date="2017" name="Genome Biol.">
        <title>New reference genome sequences of hot pepper reveal the massive evolution of plant disease-resistance genes by retroduplication.</title>
        <authorList>
            <person name="Kim S."/>
            <person name="Park J."/>
            <person name="Yeom S.I."/>
            <person name="Kim Y.M."/>
            <person name="Seo E."/>
            <person name="Kim K.T."/>
            <person name="Kim M.S."/>
            <person name="Lee J.M."/>
            <person name="Cheong K."/>
            <person name="Shin H.S."/>
            <person name="Kim S.B."/>
            <person name="Han K."/>
            <person name="Lee J."/>
            <person name="Park M."/>
            <person name="Lee H.A."/>
            <person name="Lee H.Y."/>
            <person name="Lee Y."/>
            <person name="Oh S."/>
            <person name="Lee J.H."/>
            <person name="Choi E."/>
            <person name="Choi E."/>
            <person name="Lee S.E."/>
            <person name="Jeon J."/>
            <person name="Kim H."/>
            <person name="Choi G."/>
            <person name="Song H."/>
            <person name="Lee J."/>
            <person name="Lee S.C."/>
            <person name="Kwon J.K."/>
            <person name="Lee H.Y."/>
            <person name="Koo N."/>
            <person name="Hong Y."/>
            <person name="Kim R.W."/>
            <person name="Kang W.H."/>
            <person name="Huh J.H."/>
            <person name="Kang B.C."/>
            <person name="Yang T.J."/>
            <person name="Lee Y.H."/>
            <person name="Bennetzen J.L."/>
            <person name="Choi D."/>
        </authorList>
    </citation>
    <scope>NUCLEOTIDE SEQUENCE [LARGE SCALE GENOMIC DNA]</scope>
    <source>
        <strain evidence="9">cv. PBC81</strain>
    </source>
</reference>
<evidence type="ECO:0000313" key="8">
    <source>
        <dbReference type="EMBL" id="PHT59524.1"/>
    </source>
</evidence>
<dbReference type="SUPFAM" id="SSF161245">
    <property type="entry name" value="Zinc hairpin stack"/>
    <property type="match status" value="1"/>
</dbReference>
<dbReference type="GO" id="GO:0006511">
    <property type="term" value="P:ubiquitin-dependent protein catabolic process"/>
    <property type="evidence" value="ECO:0007669"/>
    <property type="project" value="TreeGrafter"/>
</dbReference>
<evidence type="ECO:0000259" key="6">
    <source>
        <dbReference type="PROSITE" id="PS51266"/>
    </source>
</evidence>
<gene>
    <name evidence="8" type="ORF">CQW23_01887</name>
</gene>
<evidence type="ECO:0000259" key="7">
    <source>
        <dbReference type="PROSITE" id="PS51270"/>
    </source>
</evidence>